<feature type="region of interest" description="Disordered" evidence="1">
    <location>
        <begin position="1"/>
        <end position="50"/>
    </location>
</feature>
<accession>A0A8X7W106</accession>
<keyword evidence="3" id="KW-1185">Reference proteome</keyword>
<name>A0A8X7W106_BRACI</name>
<proteinExistence type="predicted"/>
<feature type="compositionally biased region" description="Polar residues" evidence="1">
    <location>
        <begin position="40"/>
        <end position="50"/>
    </location>
</feature>
<evidence type="ECO:0000313" key="3">
    <source>
        <dbReference type="Proteomes" id="UP000886595"/>
    </source>
</evidence>
<dbReference type="Proteomes" id="UP000886595">
    <property type="component" value="Unassembled WGS sequence"/>
</dbReference>
<evidence type="ECO:0000256" key="1">
    <source>
        <dbReference type="SAM" id="MobiDB-lite"/>
    </source>
</evidence>
<protein>
    <submittedName>
        <fullName evidence="2">Uncharacterized protein</fullName>
    </submittedName>
</protein>
<feature type="compositionally biased region" description="Basic residues" evidence="1">
    <location>
        <begin position="14"/>
        <end position="24"/>
    </location>
</feature>
<comment type="caution">
    <text evidence="2">The sequence shown here is derived from an EMBL/GenBank/DDBJ whole genome shotgun (WGS) entry which is preliminary data.</text>
</comment>
<dbReference type="AlphaFoldDB" id="A0A8X7W106"/>
<feature type="compositionally biased region" description="Basic and acidic residues" evidence="1">
    <location>
        <begin position="1"/>
        <end position="13"/>
    </location>
</feature>
<reference evidence="2 3" key="1">
    <citation type="submission" date="2020-02" db="EMBL/GenBank/DDBJ databases">
        <authorList>
            <person name="Ma Q."/>
            <person name="Huang Y."/>
            <person name="Song X."/>
            <person name="Pei D."/>
        </authorList>
    </citation>
    <scope>NUCLEOTIDE SEQUENCE [LARGE SCALE GENOMIC DNA]</scope>
    <source>
        <strain evidence="2">Sxm20200214</strain>
        <tissue evidence="2">Leaf</tissue>
    </source>
</reference>
<sequence length="50" mass="5432">MHCSKFGEADHNAARCKIHPKKKIKTEPKDVGSSPGPEVVSQTQISQTSI</sequence>
<evidence type="ECO:0000313" key="2">
    <source>
        <dbReference type="EMBL" id="KAG2320540.1"/>
    </source>
</evidence>
<dbReference type="OrthoDB" id="1093290at2759"/>
<organism evidence="2 3">
    <name type="scientific">Brassica carinata</name>
    <name type="common">Ethiopian mustard</name>
    <name type="synonym">Abyssinian cabbage</name>
    <dbReference type="NCBI Taxonomy" id="52824"/>
    <lineage>
        <taxon>Eukaryota</taxon>
        <taxon>Viridiplantae</taxon>
        <taxon>Streptophyta</taxon>
        <taxon>Embryophyta</taxon>
        <taxon>Tracheophyta</taxon>
        <taxon>Spermatophyta</taxon>
        <taxon>Magnoliopsida</taxon>
        <taxon>eudicotyledons</taxon>
        <taxon>Gunneridae</taxon>
        <taxon>Pentapetalae</taxon>
        <taxon>rosids</taxon>
        <taxon>malvids</taxon>
        <taxon>Brassicales</taxon>
        <taxon>Brassicaceae</taxon>
        <taxon>Brassiceae</taxon>
        <taxon>Brassica</taxon>
    </lineage>
</organism>
<dbReference type="EMBL" id="JAAMPC010000003">
    <property type="protein sequence ID" value="KAG2320540.1"/>
    <property type="molecule type" value="Genomic_DNA"/>
</dbReference>
<gene>
    <name evidence="2" type="ORF">Bca52824_013753</name>
</gene>